<comment type="caution">
    <text evidence="1">The sequence shown here is derived from an EMBL/GenBank/DDBJ whole genome shotgun (WGS) entry which is preliminary data.</text>
</comment>
<evidence type="ECO:0000313" key="2">
    <source>
        <dbReference type="Proteomes" id="UP000664940"/>
    </source>
</evidence>
<proteinExistence type="predicted"/>
<gene>
    <name evidence="1" type="ORF">HJG60_008977</name>
</gene>
<accession>A0A834DH02</accession>
<organism evidence="1 2">
    <name type="scientific">Phyllostomus discolor</name>
    <name type="common">pale spear-nosed bat</name>
    <dbReference type="NCBI Taxonomy" id="89673"/>
    <lineage>
        <taxon>Eukaryota</taxon>
        <taxon>Metazoa</taxon>
        <taxon>Chordata</taxon>
        <taxon>Craniata</taxon>
        <taxon>Vertebrata</taxon>
        <taxon>Euteleostomi</taxon>
        <taxon>Mammalia</taxon>
        <taxon>Eutheria</taxon>
        <taxon>Laurasiatheria</taxon>
        <taxon>Chiroptera</taxon>
        <taxon>Yangochiroptera</taxon>
        <taxon>Phyllostomidae</taxon>
        <taxon>Phyllostominae</taxon>
        <taxon>Phyllostomus</taxon>
    </lineage>
</organism>
<dbReference type="AlphaFoldDB" id="A0A834DH02"/>
<dbReference type="EMBL" id="JABVXQ010000014">
    <property type="protein sequence ID" value="KAF6078022.1"/>
    <property type="molecule type" value="Genomic_DNA"/>
</dbReference>
<reference evidence="1 2" key="1">
    <citation type="journal article" date="2020" name="Nature">
        <title>Six reference-quality genomes reveal evolution of bat adaptations.</title>
        <authorList>
            <person name="Jebb D."/>
            <person name="Huang Z."/>
            <person name="Pippel M."/>
            <person name="Hughes G.M."/>
            <person name="Lavrichenko K."/>
            <person name="Devanna P."/>
            <person name="Winkler S."/>
            <person name="Jermiin L.S."/>
            <person name="Skirmuntt E.C."/>
            <person name="Katzourakis A."/>
            <person name="Burkitt-Gray L."/>
            <person name="Ray D.A."/>
            <person name="Sullivan K.A.M."/>
            <person name="Roscito J.G."/>
            <person name="Kirilenko B.M."/>
            <person name="Davalos L.M."/>
            <person name="Corthals A.P."/>
            <person name="Power M.L."/>
            <person name="Jones G."/>
            <person name="Ransome R.D."/>
            <person name="Dechmann D.K.N."/>
            <person name="Locatelli A.G."/>
            <person name="Puechmaille S.J."/>
            <person name="Fedrigo O."/>
            <person name="Jarvis E.D."/>
            <person name="Hiller M."/>
            <person name="Vernes S.C."/>
            <person name="Myers E.W."/>
            <person name="Teeling E.C."/>
        </authorList>
    </citation>
    <scope>NUCLEOTIDE SEQUENCE [LARGE SCALE GENOMIC DNA]</scope>
    <source>
        <tissue evidence="1">Muscle</tissue>
    </source>
</reference>
<dbReference type="Proteomes" id="UP000664940">
    <property type="component" value="Unassembled WGS sequence"/>
</dbReference>
<name>A0A834DH02_9CHIR</name>
<evidence type="ECO:0000313" key="1">
    <source>
        <dbReference type="EMBL" id="KAF6078022.1"/>
    </source>
</evidence>
<protein>
    <submittedName>
        <fullName evidence="1">Uncharacterized protein</fullName>
    </submittedName>
</protein>
<sequence length="123" mass="13920">MENFRVHELEDLQLSTYMICSVSKSQEIPNGRCALKKSTVGSLALVYVKSHPRAKTVAWHQHTLLFTKEPIKWLGQRSGVCSTGKGWSFQQMALSGAPTRKQVTWAVAYTAHKSKSKWIESQR</sequence>